<evidence type="ECO:0000256" key="11">
    <source>
        <dbReference type="PIRSR" id="PIRSR000099-2"/>
    </source>
</evidence>
<evidence type="ECO:0000256" key="1">
    <source>
        <dbReference type="ARBA" id="ARBA00003850"/>
    </source>
</evidence>
<dbReference type="EC" id="1.1.1.23" evidence="3 8"/>
<feature type="binding site" evidence="8 13">
    <location>
        <position position="254"/>
    </location>
    <ligand>
        <name>Zn(2+)</name>
        <dbReference type="ChEBI" id="CHEBI:29105"/>
    </ligand>
</feature>
<evidence type="ECO:0000313" key="15">
    <source>
        <dbReference type="EMBL" id="SMP31557.1"/>
    </source>
</evidence>
<keyword evidence="5 8" id="KW-0862">Zinc</keyword>
<keyword evidence="8" id="KW-0368">Histidine biosynthesis</keyword>
<dbReference type="PANTHER" id="PTHR21256:SF2">
    <property type="entry name" value="HISTIDINE BIOSYNTHESIS TRIFUNCTIONAL PROTEIN"/>
    <property type="match status" value="1"/>
</dbReference>
<comment type="similarity">
    <text evidence="2 8 9 14">Belongs to the histidinol dehydrogenase family.</text>
</comment>
<dbReference type="SUPFAM" id="SSF53720">
    <property type="entry name" value="ALDH-like"/>
    <property type="match status" value="1"/>
</dbReference>
<feature type="binding site" evidence="8 12">
    <location>
        <position position="251"/>
    </location>
    <ligand>
        <name>substrate</name>
    </ligand>
</feature>
<gene>
    <name evidence="8" type="primary">hisD</name>
    <name evidence="15" type="ORF">SAMN06265361_10834</name>
</gene>
<keyword evidence="8" id="KW-0028">Amino-acid biosynthesis</keyword>
<keyword evidence="8 11" id="KW-0520">NAD</keyword>
<protein>
    <recommendedName>
        <fullName evidence="3 8">Histidinol dehydrogenase</fullName>
        <shortName evidence="8">HDH</shortName>
        <ecNumber evidence="3 8">1.1.1.23</ecNumber>
    </recommendedName>
</protein>
<keyword evidence="4 8" id="KW-0479">Metal-binding</keyword>
<dbReference type="GO" id="GO:0008270">
    <property type="term" value="F:zinc ion binding"/>
    <property type="evidence" value="ECO:0007669"/>
    <property type="project" value="UniProtKB-UniRule"/>
</dbReference>
<comment type="caution">
    <text evidence="15">The sequence shown here is derived from an EMBL/GenBank/DDBJ whole genome shotgun (WGS) entry which is preliminary data.</text>
</comment>
<dbReference type="EMBL" id="FXTU01000008">
    <property type="protein sequence ID" value="SMP31557.1"/>
    <property type="molecule type" value="Genomic_DNA"/>
</dbReference>
<evidence type="ECO:0000256" key="13">
    <source>
        <dbReference type="PIRSR" id="PIRSR000099-4"/>
    </source>
</evidence>
<dbReference type="InterPro" id="IPR022695">
    <property type="entry name" value="Histidinol_DH_monofunct"/>
</dbReference>
<dbReference type="CDD" id="cd06572">
    <property type="entry name" value="Histidinol_dh"/>
    <property type="match status" value="1"/>
</dbReference>
<dbReference type="FunFam" id="3.40.50.1980:FF:000026">
    <property type="entry name" value="Histidinol dehydrogenase"/>
    <property type="match status" value="1"/>
</dbReference>
<evidence type="ECO:0000256" key="7">
    <source>
        <dbReference type="ARBA" id="ARBA00049489"/>
    </source>
</evidence>
<feature type="binding site" evidence="8 12">
    <location>
        <position position="407"/>
    </location>
    <ligand>
        <name>substrate</name>
    </ligand>
</feature>
<dbReference type="Gene3D" id="3.40.50.1980">
    <property type="entry name" value="Nitrogenase molybdenum iron protein domain"/>
    <property type="match status" value="2"/>
</dbReference>
<evidence type="ECO:0000256" key="2">
    <source>
        <dbReference type="ARBA" id="ARBA00010178"/>
    </source>
</evidence>
<dbReference type="RefSeq" id="WP_102993524.1">
    <property type="nucleotide sequence ID" value="NZ_FXTU01000008.1"/>
</dbReference>
<dbReference type="Pfam" id="PF00815">
    <property type="entry name" value="Histidinol_dh"/>
    <property type="match status" value="1"/>
</dbReference>
<feature type="binding site" evidence="8 13">
    <location>
        <position position="251"/>
    </location>
    <ligand>
        <name>Zn(2+)</name>
        <dbReference type="ChEBI" id="CHEBI:29105"/>
    </ligand>
</feature>
<feature type="active site" description="Proton acceptor" evidence="8 10">
    <location>
        <position position="319"/>
    </location>
</feature>
<proteinExistence type="inferred from homology"/>
<dbReference type="PRINTS" id="PR00083">
    <property type="entry name" value="HOLDHDRGNASE"/>
</dbReference>
<dbReference type="HAMAP" id="MF_01024">
    <property type="entry name" value="HisD"/>
    <property type="match status" value="1"/>
</dbReference>
<evidence type="ECO:0000256" key="3">
    <source>
        <dbReference type="ARBA" id="ARBA00012965"/>
    </source>
</evidence>
<comment type="cofactor">
    <cofactor evidence="8 13">
        <name>Zn(2+)</name>
        <dbReference type="ChEBI" id="CHEBI:29105"/>
    </cofactor>
    <text evidence="8 13">Binds 1 zinc ion per subunit.</text>
</comment>
<dbReference type="InterPro" id="IPR012131">
    <property type="entry name" value="Hstdl_DH"/>
</dbReference>
<keyword evidence="6 8" id="KW-0560">Oxidoreductase</keyword>
<dbReference type="GO" id="GO:0051287">
    <property type="term" value="F:NAD binding"/>
    <property type="evidence" value="ECO:0007669"/>
    <property type="project" value="InterPro"/>
</dbReference>
<organism evidence="15 16">
    <name type="scientific">Laceyella tengchongensis</name>
    <dbReference type="NCBI Taxonomy" id="574699"/>
    <lineage>
        <taxon>Bacteria</taxon>
        <taxon>Bacillati</taxon>
        <taxon>Bacillota</taxon>
        <taxon>Bacilli</taxon>
        <taxon>Bacillales</taxon>
        <taxon>Thermoactinomycetaceae</taxon>
        <taxon>Laceyella</taxon>
    </lineage>
</organism>
<dbReference type="GO" id="GO:0005829">
    <property type="term" value="C:cytosol"/>
    <property type="evidence" value="ECO:0007669"/>
    <property type="project" value="TreeGrafter"/>
</dbReference>
<feature type="binding site" evidence="8 11">
    <location>
        <position position="183"/>
    </location>
    <ligand>
        <name>NAD(+)</name>
        <dbReference type="ChEBI" id="CHEBI:57540"/>
    </ligand>
</feature>
<feature type="binding site" evidence="8 12">
    <location>
        <position position="229"/>
    </location>
    <ligand>
        <name>substrate</name>
    </ligand>
</feature>
<comment type="function">
    <text evidence="1 8">Catalyzes the sequential NAD-dependent oxidations of L-histidinol to L-histidinaldehyde and then to L-histidine.</text>
</comment>
<feature type="binding site" evidence="8 12">
    <location>
        <position position="254"/>
    </location>
    <ligand>
        <name>substrate</name>
    </ligand>
</feature>
<dbReference type="PROSITE" id="PS00611">
    <property type="entry name" value="HISOL_DEHYDROGENASE"/>
    <property type="match status" value="1"/>
</dbReference>
<evidence type="ECO:0000256" key="14">
    <source>
        <dbReference type="RuleBase" id="RU004175"/>
    </source>
</evidence>
<dbReference type="GO" id="GO:0000105">
    <property type="term" value="P:L-histidine biosynthetic process"/>
    <property type="evidence" value="ECO:0007669"/>
    <property type="project" value="UniProtKB-UniRule"/>
</dbReference>
<evidence type="ECO:0000256" key="12">
    <source>
        <dbReference type="PIRSR" id="PIRSR000099-3"/>
    </source>
</evidence>
<feature type="binding site" evidence="8 12">
    <location>
        <position position="412"/>
    </location>
    <ligand>
        <name>substrate</name>
    </ligand>
</feature>
<dbReference type="FunFam" id="3.40.50.1980:FF:000001">
    <property type="entry name" value="Histidinol dehydrogenase"/>
    <property type="match status" value="1"/>
</dbReference>
<feature type="active site" description="Proton acceptor" evidence="8 10">
    <location>
        <position position="320"/>
    </location>
</feature>
<evidence type="ECO:0000256" key="9">
    <source>
        <dbReference type="PIRNR" id="PIRNR000099"/>
    </source>
</evidence>
<dbReference type="Gene3D" id="1.20.5.1300">
    <property type="match status" value="1"/>
</dbReference>
<sequence length="428" mass="45504">MIEIVGREALLRKRKTAEFSDEEVATVRKIITRVKEEGDQALVAFTKQFDGVKLDSLHVEEAELAEAVQAVEPKLMTALRHAAERIRRFHEKQLTASWIMEEADGTILGQRVHPLERVGVYVPGGRAVYPSTVLMNVIPAVVAGVKEVVMVTPPQPDGSIPAATLAAATVAGVNRVVKVGGAQAVAALAYGTASVPKVDKIVGPGNRFVALAKQLVFGEVDIDSVAGPSEIVVIADETADPVFVAADLLSQAEHGEDSSAILITTSADLAANVQTEVVRQCKRLVRGRIAQTALERYGAITVVGDLQEAAELSNQLAPEHLELMVADPWGLLGRIRHAGAVFLGPYSTEPLGDYVAGPNHVLPTAGTARFFSPLGVDHFLKKSSLLCYGKEALLRDGPQAMALAEAEGLGAHAAAIRVRLEREGAKGR</sequence>
<feature type="binding site" evidence="8 11">
    <location>
        <position position="206"/>
    </location>
    <ligand>
        <name>NAD(+)</name>
        <dbReference type="ChEBI" id="CHEBI:57540"/>
    </ligand>
</feature>
<feature type="binding site" evidence="8 12">
    <location>
        <position position="320"/>
    </location>
    <ligand>
        <name>substrate</name>
    </ligand>
</feature>
<evidence type="ECO:0000256" key="8">
    <source>
        <dbReference type="HAMAP-Rule" id="MF_01024"/>
    </source>
</evidence>
<dbReference type="AlphaFoldDB" id="A0AA45WRN4"/>
<evidence type="ECO:0000256" key="10">
    <source>
        <dbReference type="PIRSR" id="PIRSR000099-1"/>
    </source>
</evidence>
<feature type="binding site" evidence="8 11">
    <location>
        <position position="121"/>
    </location>
    <ligand>
        <name>NAD(+)</name>
        <dbReference type="ChEBI" id="CHEBI:57540"/>
    </ligand>
</feature>
<feature type="binding site" evidence="8 12">
    <location>
        <position position="353"/>
    </location>
    <ligand>
        <name>substrate</name>
    </ligand>
</feature>
<accession>A0AA45WRN4</accession>
<evidence type="ECO:0000313" key="16">
    <source>
        <dbReference type="Proteomes" id="UP001157946"/>
    </source>
</evidence>
<feature type="binding site" evidence="8 13">
    <location>
        <position position="412"/>
    </location>
    <ligand>
        <name>Zn(2+)</name>
        <dbReference type="ChEBI" id="CHEBI:29105"/>
    </ligand>
</feature>
<dbReference type="PIRSF" id="PIRSF000099">
    <property type="entry name" value="Histidinol_dh"/>
    <property type="match status" value="1"/>
</dbReference>
<comment type="catalytic activity">
    <reaction evidence="7 8">
        <text>L-histidinol + 2 NAD(+) + H2O = L-histidine + 2 NADH + 3 H(+)</text>
        <dbReference type="Rhea" id="RHEA:20641"/>
        <dbReference type="ChEBI" id="CHEBI:15377"/>
        <dbReference type="ChEBI" id="CHEBI:15378"/>
        <dbReference type="ChEBI" id="CHEBI:57540"/>
        <dbReference type="ChEBI" id="CHEBI:57595"/>
        <dbReference type="ChEBI" id="CHEBI:57699"/>
        <dbReference type="ChEBI" id="CHEBI:57945"/>
        <dbReference type="EC" id="1.1.1.23"/>
    </reaction>
</comment>
<dbReference type="InterPro" id="IPR016161">
    <property type="entry name" value="Ald_DH/histidinol_DH"/>
</dbReference>
<name>A0AA45WRN4_9BACL</name>
<dbReference type="Proteomes" id="UP001157946">
    <property type="component" value="Unassembled WGS sequence"/>
</dbReference>
<evidence type="ECO:0000256" key="4">
    <source>
        <dbReference type="ARBA" id="ARBA00022723"/>
    </source>
</evidence>
<evidence type="ECO:0000256" key="6">
    <source>
        <dbReference type="ARBA" id="ARBA00023002"/>
    </source>
</evidence>
<reference evidence="15" key="1">
    <citation type="submission" date="2017-05" db="EMBL/GenBank/DDBJ databases">
        <authorList>
            <person name="Varghese N."/>
            <person name="Submissions S."/>
        </authorList>
    </citation>
    <scope>NUCLEOTIDE SEQUENCE</scope>
    <source>
        <strain evidence="15">DSM 45262</strain>
    </source>
</reference>
<dbReference type="InterPro" id="IPR001692">
    <property type="entry name" value="Histidinol_DH_CS"/>
</dbReference>
<comment type="pathway">
    <text evidence="8">Amino-acid biosynthesis; L-histidine biosynthesis; L-histidine from 5-phospho-alpha-D-ribose 1-diphosphate: step 9/9.</text>
</comment>
<keyword evidence="16" id="KW-1185">Reference proteome</keyword>
<dbReference type="PANTHER" id="PTHR21256">
    <property type="entry name" value="HISTIDINOL DEHYDROGENASE HDH"/>
    <property type="match status" value="1"/>
</dbReference>
<dbReference type="GO" id="GO:0004399">
    <property type="term" value="F:histidinol dehydrogenase activity"/>
    <property type="evidence" value="ECO:0007669"/>
    <property type="project" value="UniProtKB-UniRule"/>
</dbReference>
<evidence type="ECO:0000256" key="5">
    <source>
        <dbReference type="ARBA" id="ARBA00022833"/>
    </source>
</evidence>
<feature type="binding site" evidence="8 13">
    <location>
        <position position="353"/>
    </location>
    <ligand>
        <name>Zn(2+)</name>
        <dbReference type="ChEBI" id="CHEBI:29105"/>
    </ligand>
</feature>
<dbReference type="NCBIfam" id="TIGR00069">
    <property type="entry name" value="hisD"/>
    <property type="match status" value="1"/>
</dbReference>